<feature type="region of interest" description="Disordered" evidence="1">
    <location>
        <begin position="256"/>
        <end position="385"/>
    </location>
</feature>
<feature type="compositionally biased region" description="Polar residues" evidence="1">
    <location>
        <begin position="371"/>
        <end position="380"/>
    </location>
</feature>
<evidence type="ECO:0000256" key="1">
    <source>
        <dbReference type="SAM" id="MobiDB-lite"/>
    </source>
</evidence>
<name>A0A9N8HSS7_9STRA</name>
<reference evidence="2" key="1">
    <citation type="submission" date="2020-06" db="EMBL/GenBank/DDBJ databases">
        <authorList>
            <consortium name="Plant Systems Biology data submission"/>
        </authorList>
    </citation>
    <scope>NUCLEOTIDE SEQUENCE</scope>
    <source>
        <strain evidence="2">D6</strain>
    </source>
</reference>
<feature type="compositionally biased region" description="Basic residues" evidence="1">
    <location>
        <begin position="268"/>
        <end position="278"/>
    </location>
</feature>
<dbReference type="EMBL" id="CAICTM010001764">
    <property type="protein sequence ID" value="CAB9526028.1"/>
    <property type="molecule type" value="Genomic_DNA"/>
</dbReference>
<feature type="compositionally biased region" description="Basic residues" evidence="1">
    <location>
        <begin position="320"/>
        <end position="337"/>
    </location>
</feature>
<comment type="caution">
    <text evidence="2">The sequence shown here is derived from an EMBL/GenBank/DDBJ whole genome shotgun (WGS) entry which is preliminary data.</text>
</comment>
<sequence>MPARSLSPRRLPQRSRSFDMKGLLHRSLPVSFSSKRSSPSINAKDEQNVFCADIISTDFIIDKLKEVRNNAQVLKLEIEDLLTSPHGSVLSLIKAIAISGSRDWQWVRFVDTVDPYDFAKYQQQKKAIMQDYQRSIDDTCKYQGIISFDTTFRIAQGTPSSVLLNTLQSLDQDQTVTKVTFQGDLFGLDEAMLPSMLNQRIDPLSGETTGEVSIAVIAGWTVATVLDWKMMLSGCIQQLQRPKNSGDVIPPMRRVRTADGQSAPRMQMPRRPRSLRRLKSAEDNPAPRRLRRTGSMQLLREVRRHGAVDVSSPSPLPERRPRRRRQMHVERRAKKATSNHGPTKKPEGLMKSERSMSSPPPATKSLPRELQSFSQDTTNSFREDPDYDWAAGIYLNSHVSKAA</sequence>
<evidence type="ECO:0000313" key="2">
    <source>
        <dbReference type="EMBL" id="CAB9526028.1"/>
    </source>
</evidence>
<keyword evidence="3" id="KW-1185">Reference proteome</keyword>
<proteinExistence type="predicted"/>
<feature type="compositionally biased region" description="Basic and acidic residues" evidence="1">
    <location>
        <begin position="344"/>
        <end position="354"/>
    </location>
</feature>
<dbReference type="AlphaFoldDB" id="A0A9N8HSS7"/>
<dbReference type="Proteomes" id="UP001153069">
    <property type="component" value="Unassembled WGS sequence"/>
</dbReference>
<gene>
    <name evidence="2" type="ORF">SEMRO_1766_G296230.1</name>
</gene>
<protein>
    <submittedName>
        <fullName evidence="2">Uncharacterized protein</fullName>
    </submittedName>
</protein>
<evidence type="ECO:0000313" key="3">
    <source>
        <dbReference type="Proteomes" id="UP001153069"/>
    </source>
</evidence>
<accession>A0A9N8HSS7</accession>
<organism evidence="2 3">
    <name type="scientific">Seminavis robusta</name>
    <dbReference type="NCBI Taxonomy" id="568900"/>
    <lineage>
        <taxon>Eukaryota</taxon>
        <taxon>Sar</taxon>
        <taxon>Stramenopiles</taxon>
        <taxon>Ochrophyta</taxon>
        <taxon>Bacillariophyta</taxon>
        <taxon>Bacillariophyceae</taxon>
        <taxon>Bacillariophycidae</taxon>
        <taxon>Naviculales</taxon>
        <taxon>Naviculaceae</taxon>
        <taxon>Seminavis</taxon>
    </lineage>
</organism>